<proteinExistence type="predicted"/>
<evidence type="ECO:0000256" key="3">
    <source>
        <dbReference type="SAM" id="Phobius"/>
    </source>
</evidence>
<dbReference type="InterPro" id="IPR002227">
    <property type="entry name" value="Tyrosinase_Cu-bd"/>
</dbReference>
<evidence type="ECO:0000259" key="4">
    <source>
        <dbReference type="PROSITE" id="PS00497"/>
    </source>
</evidence>
<dbReference type="InterPro" id="IPR050316">
    <property type="entry name" value="Tyrosinase/Hemocyanin"/>
</dbReference>
<dbReference type="Proteomes" id="UP000431533">
    <property type="component" value="Unassembled WGS sequence"/>
</dbReference>
<dbReference type="RefSeq" id="XP_031006759.1">
    <property type="nucleotide sequence ID" value="XM_031148481.1"/>
</dbReference>
<dbReference type="AlphaFoldDB" id="A0A8H8U2D2"/>
<feature type="domain" description="Tyrosinase copper-binding" evidence="5">
    <location>
        <begin position="295"/>
        <end position="306"/>
    </location>
</feature>
<evidence type="ECO:0000256" key="1">
    <source>
        <dbReference type="ARBA" id="ARBA00022723"/>
    </source>
</evidence>
<comment type="caution">
    <text evidence="6">The sequence shown here is derived from an EMBL/GenBank/DDBJ whole genome shotgun (WGS) entry which is preliminary data.</text>
</comment>
<dbReference type="PANTHER" id="PTHR11474:SF126">
    <property type="entry name" value="TYROSINASE-LIKE PROTEIN TYR-1-RELATED"/>
    <property type="match status" value="1"/>
</dbReference>
<dbReference type="PANTHER" id="PTHR11474">
    <property type="entry name" value="TYROSINASE FAMILY MEMBER"/>
    <property type="match status" value="1"/>
</dbReference>
<dbReference type="PROSITE" id="PS00497">
    <property type="entry name" value="TYROSINASE_1"/>
    <property type="match status" value="1"/>
</dbReference>
<protein>
    <submittedName>
        <fullName evidence="6">Tyrosinase</fullName>
    </submittedName>
</protein>
<keyword evidence="7" id="KW-1185">Reference proteome</keyword>
<organism evidence="6 7">
    <name type="scientific">Lachnellula hyalina</name>
    <dbReference type="NCBI Taxonomy" id="1316788"/>
    <lineage>
        <taxon>Eukaryota</taxon>
        <taxon>Fungi</taxon>
        <taxon>Dikarya</taxon>
        <taxon>Ascomycota</taxon>
        <taxon>Pezizomycotina</taxon>
        <taxon>Leotiomycetes</taxon>
        <taxon>Helotiales</taxon>
        <taxon>Lachnaceae</taxon>
        <taxon>Lachnellula</taxon>
    </lineage>
</organism>
<keyword evidence="1" id="KW-0479">Metal-binding</keyword>
<evidence type="ECO:0000313" key="6">
    <source>
        <dbReference type="EMBL" id="TVY27971.1"/>
    </source>
</evidence>
<keyword evidence="3" id="KW-1133">Transmembrane helix</keyword>
<dbReference type="Gene3D" id="1.10.1280.10">
    <property type="entry name" value="Di-copper center containing domain from catechol oxidase"/>
    <property type="match status" value="1"/>
</dbReference>
<dbReference type="EMBL" id="QGMH01000039">
    <property type="protein sequence ID" value="TVY27971.1"/>
    <property type="molecule type" value="Genomic_DNA"/>
</dbReference>
<evidence type="ECO:0000259" key="5">
    <source>
        <dbReference type="PROSITE" id="PS00498"/>
    </source>
</evidence>
<sequence>MATASFENVAQTRPLLSEEEQDAYAEEEKSKVSDYIPVYRRLWFVVALCCIAVVGAVVVTAGTIIYVRPSTVHKSASSSQSCQNPSVRREWRTLSTDEKLAYLDAVVCLTKTPSVIGRNQTVFEDFPWTHNNEGMSAHYAAPFLAWHRYFLHVYEAKLRDVCHYSGSLVFFDWQLNVHDLPAAPIWDPITGFGGDGNATGVRTVNTASCVTDGPFANLQVQYYADEAKPHCLSRGFQAPDDMEKYYSARISEDAIAIIMALPQYNAFNLGMENGPHLAMPHGVLGDFFSDTAPNDPVFFLHHAQLDRLWWKWQHAKPGRRREYNGASSMHSKEAASLQDQLEMGTLAPKIAVEEIIDTQSGILCYEYAY</sequence>
<feature type="domain" description="Tyrosinase copper-binding" evidence="4">
    <location>
        <begin position="138"/>
        <end position="155"/>
    </location>
</feature>
<name>A0A8H8U2D2_9HELO</name>
<accession>A0A8H8U2D2</accession>
<dbReference type="PROSITE" id="PS00498">
    <property type="entry name" value="TYROSINASE_2"/>
    <property type="match status" value="1"/>
</dbReference>
<dbReference type="GeneID" id="41983710"/>
<dbReference type="GO" id="GO:0016491">
    <property type="term" value="F:oxidoreductase activity"/>
    <property type="evidence" value="ECO:0007669"/>
    <property type="project" value="InterPro"/>
</dbReference>
<keyword evidence="3" id="KW-0812">Transmembrane</keyword>
<dbReference type="InterPro" id="IPR008922">
    <property type="entry name" value="Di-copper_centre_dom_sf"/>
</dbReference>
<keyword evidence="2" id="KW-0186">Copper</keyword>
<reference evidence="6 7" key="1">
    <citation type="submission" date="2018-05" db="EMBL/GenBank/DDBJ databases">
        <title>Genome sequencing and assembly of the regulated plant pathogen Lachnellula willkommii and related sister species for the development of diagnostic species identification markers.</title>
        <authorList>
            <person name="Giroux E."/>
            <person name="Bilodeau G."/>
        </authorList>
    </citation>
    <scope>NUCLEOTIDE SEQUENCE [LARGE SCALE GENOMIC DNA]</scope>
    <source>
        <strain evidence="6 7">CBS 185.66</strain>
    </source>
</reference>
<dbReference type="Pfam" id="PF00264">
    <property type="entry name" value="Tyrosinase"/>
    <property type="match status" value="1"/>
</dbReference>
<dbReference type="PRINTS" id="PR00092">
    <property type="entry name" value="TYROSINASE"/>
</dbReference>
<evidence type="ECO:0000256" key="2">
    <source>
        <dbReference type="ARBA" id="ARBA00023008"/>
    </source>
</evidence>
<keyword evidence="3" id="KW-0472">Membrane</keyword>
<gene>
    <name evidence="6" type="primary">ustQ_1</name>
    <name evidence="6" type="ORF">LHYA1_G003512</name>
</gene>
<feature type="transmembrane region" description="Helical" evidence="3">
    <location>
        <begin position="42"/>
        <end position="67"/>
    </location>
</feature>
<dbReference type="OrthoDB" id="6132182at2759"/>
<evidence type="ECO:0000313" key="7">
    <source>
        <dbReference type="Proteomes" id="UP000431533"/>
    </source>
</evidence>
<dbReference type="SUPFAM" id="SSF48056">
    <property type="entry name" value="Di-copper centre-containing domain"/>
    <property type="match status" value="1"/>
</dbReference>
<dbReference type="GO" id="GO:0046872">
    <property type="term" value="F:metal ion binding"/>
    <property type="evidence" value="ECO:0007669"/>
    <property type="project" value="UniProtKB-KW"/>
</dbReference>